<proteinExistence type="predicted"/>
<dbReference type="KEGG" id="sace:GIY23_10220"/>
<dbReference type="Proteomes" id="UP000371041">
    <property type="component" value="Chromosome"/>
</dbReference>
<feature type="region of interest" description="Disordered" evidence="1">
    <location>
        <begin position="139"/>
        <end position="175"/>
    </location>
</feature>
<reference evidence="3" key="1">
    <citation type="submission" date="2019-11" db="EMBL/GenBank/DDBJ databases">
        <title>The complete genome sequence of Saccharopolyspora sp. E2A.</title>
        <authorList>
            <person name="Zhang G."/>
        </authorList>
    </citation>
    <scope>NUCLEOTIDE SEQUENCE [LARGE SCALE GENOMIC DNA]</scope>
    <source>
        <strain evidence="3">E2A</strain>
    </source>
</reference>
<dbReference type="EMBL" id="CP045929">
    <property type="protein sequence ID" value="QGK69844.1"/>
    <property type="molecule type" value="Genomic_DNA"/>
</dbReference>
<evidence type="ECO:0000313" key="2">
    <source>
        <dbReference type="EMBL" id="QGK69844.1"/>
    </source>
</evidence>
<accession>A0A5Q3Q9G4</accession>
<feature type="compositionally biased region" description="Basic and acidic residues" evidence="1">
    <location>
        <begin position="164"/>
        <end position="175"/>
    </location>
</feature>
<gene>
    <name evidence="2" type="ORF">GIY23_10220</name>
</gene>
<dbReference type="AlphaFoldDB" id="A0A5Q3Q9G4"/>
<protein>
    <submittedName>
        <fullName evidence="2">Uncharacterized protein</fullName>
    </submittedName>
</protein>
<organism evidence="2 3">
    <name type="scientific">Allosaccharopolyspora coralli</name>
    <dbReference type="NCBI Taxonomy" id="2665642"/>
    <lineage>
        <taxon>Bacteria</taxon>
        <taxon>Bacillati</taxon>
        <taxon>Actinomycetota</taxon>
        <taxon>Actinomycetes</taxon>
        <taxon>Pseudonocardiales</taxon>
        <taxon>Pseudonocardiaceae</taxon>
        <taxon>Allosaccharopolyspora</taxon>
    </lineage>
</organism>
<sequence length="175" mass="19566">MTAPEPPRAALEETEQQRLIQQIGRSLAGSLPPRWNEALLEYRALGTHVESAALLITANGVTVPLAAPPDSEALFTRLRDGMYRPERGTWVSAAYRLRRPGSYSVDFNGELEPAWTHPPTPDQYHDELRRFPRAVQNTPAWLAPPTDPSHNGPAPHQAQTGRDNSGERALERERY</sequence>
<dbReference type="RefSeq" id="WP_154076437.1">
    <property type="nucleotide sequence ID" value="NZ_CP045929.1"/>
</dbReference>
<dbReference type="SUPFAM" id="SSF160424">
    <property type="entry name" value="BH3703-like"/>
    <property type="match status" value="1"/>
</dbReference>
<evidence type="ECO:0000256" key="1">
    <source>
        <dbReference type="SAM" id="MobiDB-lite"/>
    </source>
</evidence>
<dbReference type="InterPro" id="IPR036170">
    <property type="entry name" value="YezG-like_sf"/>
</dbReference>
<name>A0A5Q3Q9G4_9PSEU</name>
<keyword evidence="3" id="KW-1185">Reference proteome</keyword>
<evidence type="ECO:0000313" key="3">
    <source>
        <dbReference type="Proteomes" id="UP000371041"/>
    </source>
</evidence>